<dbReference type="Proteomes" id="UP000182360">
    <property type="component" value="Unassembled WGS sequence"/>
</dbReference>
<feature type="transmembrane region" description="Helical" evidence="1">
    <location>
        <begin position="12"/>
        <end position="35"/>
    </location>
</feature>
<feature type="transmembrane region" description="Helical" evidence="1">
    <location>
        <begin position="157"/>
        <end position="176"/>
    </location>
</feature>
<evidence type="ECO:0000313" key="3">
    <source>
        <dbReference type="Proteomes" id="UP000182360"/>
    </source>
</evidence>
<feature type="transmembrane region" description="Helical" evidence="1">
    <location>
        <begin position="41"/>
        <end position="61"/>
    </location>
</feature>
<dbReference type="RefSeq" id="WP_074642512.1">
    <property type="nucleotide sequence ID" value="NZ_FOFU01000003.1"/>
</dbReference>
<sequence length="207" mass="23390">MQMNTEENIRSIYVLIVIGILLAIGCTLVALFNPVSTPVNILNIIFIIIQAGIGLATIIISRKFTKKFFHLFMGLLYLSWSLIYLFAYTLFSYSLKEMWPLLGISAGILWFIAGRLKYQTLKFGFLIPSVTLFGMGVWYSLFSFGVISLSFKTVASTLGPLFMLLVAVFLVFFFFLQQKHKELVFPDEETGVFADEEASIKSALDDE</sequence>
<gene>
    <name evidence="2" type="ORF">SAMN04487977_103267</name>
</gene>
<dbReference type="STRING" id="163.SAMN04487775_105209"/>
<feature type="transmembrane region" description="Helical" evidence="1">
    <location>
        <begin position="68"/>
        <end position="91"/>
    </location>
</feature>
<dbReference type="EMBL" id="FOFU01000003">
    <property type="protein sequence ID" value="SEQ28737.1"/>
    <property type="molecule type" value="Genomic_DNA"/>
</dbReference>
<keyword evidence="3" id="KW-1185">Reference proteome</keyword>
<dbReference type="OrthoDB" id="360461at2"/>
<organism evidence="2 3">
    <name type="scientific">Treponema bryantii</name>
    <dbReference type="NCBI Taxonomy" id="163"/>
    <lineage>
        <taxon>Bacteria</taxon>
        <taxon>Pseudomonadati</taxon>
        <taxon>Spirochaetota</taxon>
        <taxon>Spirochaetia</taxon>
        <taxon>Spirochaetales</taxon>
        <taxon>Treponemataceae</taxon>
        <taxon>Treponema</taxon>
    </lineage>
</organism>
<proteinExistence type="predicted"/>
<reference evidence="2 3" key="1">
    <citation type="submission" date="2016-10" db="EMBL/GenBank/DDBJ databases">
        <authorList>
            <person name="de Groot N.N."/>
        </authorList>
    </citation>
    <scope>NUCLEOTIDE SEQUENCE [LARGE SCALE GENOMIC DNA]</scope>
    <source>
        <strain evidence="2 3">B25</strain>
    </source>
</reference>
<keyword evidence="1" id="KW-0472">Membrane</keyword>
<dbReference type="AlphaFoldDB" id="A0A1H9ET28"/>
<evidence type="ECO:0000313" key="2">
    <source>
        <dbReference type="EMBL" id="SEQ28737.1"/>
    </source>
</evidence>
<name>A0A1H9ET28_9SPIR</name>
<accession>A0A1H9ET28</accession>
<keyword evidence="1" id="KW-0812">Transmembrane</keyword>
<feature type="transmembrane region" description="Helical" evidence="1">
    <location>
        <begin position="125"/>
        <end position="151"/>
    </location>
</feature>
<protein>
    <submittedName>
        <fullName evidence="2">Uncharacterized protein</fullName>
    </submittedName>
</protein>
<feature type="transmembrane region" description="Helical" evidence="1">
    <location>
        <begin position="97"/>
        <end position="113"/>
    </location>
</feature>
<evidence type="ECO:0000256" key="1">
    <source>
        <dbReference type="SAM" id="Phobius"/>
    </source>
</evidence>
<keyword evidence="1" id="KW-1133">Transmembrane helix</keyword>